<name>A0A7R8ZGG3_9CRUS</name>
<proteinExistence type="predicted"/>
<gene>
    <name evidence="1" type="ORF">CTOB1V02_LOCUS1390</name>
</gene>
<evidence type="ECO:0000313" key="1">
    <source>
        <dbReference type="EMBL" id="CAD7223405.1"/>
    </source>
</evidence>
<accession>A0A7R8ZGG3</accession>
<dbReference type="EMBL" id="OB660195">
    <property type="protein sequence ID" value="CAD7223405.1"/>
    <property type="molecule type" value="Genomic_DNA"/>
</dbReference>
<reference evidence="1" key="1">
    <citation type="submission" date="2020-11" db="EMBL/GenBank/DDBJ databases">
        <authorList>
            <person name="Tran Van P."/>
        </authorList>
    </citation>
    <scope>NUCLEOTIDE SEQUENCE</scope>
</reference>
<protein>
    <submittedName>
        <fullName evidence="1">Uncharacterized protein</fullName>
    </submittedName>
</protein>
<sequence>MFALADGSFPRASALTFQNTDKAWVNRLTYQTRDIKLLVLMMLFIPNFEEMPFTKSAKVLILHYRAEREKKEYTRSRIGPLSCLPVVETRHRIEDVLGNPLLYYLALSTEHGPWLELGCFPSTEKNRIRLEGFNFGGKETCSDYRAPRFQQHFLPRRKRGFWAANERKDSEALTLEASIINNQIPDLAESDLDVM</sequence>
<organism evidence="1">
    <name type="scientific">Cyprideis torosa</name>
    <dbReference type="NCBI Taxonomy" id="163714"/>
    <lineage>
        <taxon>Eukaryota</taxon>
        <taxon>Metazoa</taxon>
        <taxon>Ecdysozoa</taxon>
        <taxon>Arthropoda</taxon>
        <taxon>Crustacea</taxon>
        <taxon>Oligostraca</taxon>
        <taxon>Ostracoda</taxon>
        <taxon>Podocopa</taxon>
        <taxon>Podocopida</taxon>
        <taxon>Cytherocopina</taxon>
        <taxon>Cytheroidea</taxon>
        <taxon>Cytherideidae</taxon>
        <taxon>Cyprideis</taxon>
    </lineage>
</organism>
<dbReference type="AlphaFoldDB" id="A0A7R8ZGG3"/>